<evidence type="ECO:0000256" key="4">
    <source>
        <dbReference type="ARBA" id="ARBA00023295"/>
    </source>
</evidence>
<evidence type="ECO:0000259" key="5">
    <source>
        <dbReference type="Pfam" id="PF00251"/>
    </source>
</evidence>
<dbReference type="PANTHER" id="PTHR43101">
    <property type="entry name" value="BETA-FRUCTOSIDASE"/>
    <property type="match status" value="1"/>
</dbReference>
<evidence type="ECO:0000256" key="2">
    <source>
        <dbReference type="ARBA" id="ARBA00012758"/>
    </source>
</evidence>
<dbReference type="SMART" id="SM00640">
    <property type="entry name" value="Glyco_32"/>
    <property type="match status" value="1"/>
</dbReference>
<gene>
    <name evidence="6" type="ORF">ACFFIA_27480</name>
</gene>
<evidence type="ECO:0000256" key="3">
    <source>
        <dbReference type="ARBA" id="ARBA00022801"/>
    </source>
</evidence>
<dbReference type="RefSeq" id="WP_377255730.1">
    <property type="nucleotide sequence ID" value="NZ_JBHLUH010000059.1"/>
</dbReference>
<dbReference type="Gene3D" id="2.60.120.560">
    <property type="entry name" value="Exo-inulinase, domain 1"/>
    <property type="match status" value="1"/>
</dbReference>
<organism evidence="6 7">
    <name type="scientific">Phytohabitans kaempferiae</name>
    <dbReference type="NCBI Taxonomy" id="1620943"/>
    <lineage>
        <taxon>Bacteria</taxon>
        <taxon>Bacillati</taxon>
        <taxon>Actinomycetota</taxon>
        <taxon>Actinomycetes</taxon>
        <taxon>Micromonosporales</taxon>
        <taxon>Micromonosporaceae</taxon>
    </lineage>
</organism>
<dbReference type="Proteomes" id="UP001589867">
    <property type="component" value="Unassembled WGS sequence"/>
</dbReference>
<dbReference type="SUPFAM" id="SSF49899">
    <property type="entry name" value="Concanavalin A-like lectins/glucanases"/>
    <property type="match status" value="1"/>
</dbReference>
<dbReference type="CDD" id="cd08996">
    <property type="entry name" value="GH32_FFase"/>
    <property type="match status" value="1"/>
</dbReference>
<comment type="caution">
    <text evidence="6">The sequence shown here is derived from an EMBL/GenBank/DDBJ whole genome shotgun (WGS) entry which is preliminary data.</text>
</comment>
<dbReference type="InterPro" id="IPR051214">
    <property type="entry name" value="GH32_Enzymes"/>
</dbReference>
<dbReference type="GO" id="GO:0016787">
    <property type="term" value="F:hydrolase activity"/>
    <property type="evidence" value="ECO:0007669"/>
    <property type="project" value="UniProtKB-KW"/>
</dbReference>
<feature type="domain" description="Glycosyl hydrolase family 32 N-terminal" evidence="5">
    <location>
        <begin position="14"/>
        <end position="317"/>
    </location>
</feature>
<evidence type="ECO:0000313" key="7">
    <source>
        <dbReference type="Proteomes" id="UP001589867"/>
    </source>
</evidence>
<dbReference type="PANTHER" id="PTHR43101:SF1">
    <property type="entry name" value="BETA-FRUCTOSIDASE"/>
    <property type="match status" value="1"/>
</dbReference>
<accession>A0ABV6M9L0</accession>
<dbReference type="InterPro" id="IPR013148">
    <property type="entry name" value="Glyco_hydro_32_N"/>
</dbReference>
<protein>
    <recommendedName>
        <fullName evidence="2">beta-fructofuranosidase</fullName>
        <ecNumber evidence="2">3.2.1.26</ecNumber>
    </recommendedName>
</protein>
<dbReference type="EMBL" id="JBHLUH010000059">
    <property type="protein sequence ID" value="MFC0531390.1"/>
    <property type="molecule type" value="Genomic_DNA"/>
</dbReference>
<dbReference type="EC" id="3.2.1.26" evidence="2"/>
<dbReference type="InterPro" id="IPR001362">
    <property type="entry name" value="Glyco_hydro_32"/>
</dbReference>
<comment type="similarity">
    <text evidence="1">Belongs to the glycosyl hydrolase 32 family.</text>
</comment>
<keyword evidence="7" id="KW-1185">Reference proteome</keyword>
<dbReference type="Gene3D" id="2.115.10.20">
    <property type="entry name" value="Glycosyl hydrolase domain, family 43"/>
    <property type="match status" value="1"/>
</dbReference>
<dbReference type="InterPro" id="IPR023296">
    <property type="entry name" value="Glyco_hydro_beta-prop_sf"/>
</dbReference>
<dbReference type="SUPFAM" id="SSF75005">
    <property type="entry name" value="Arabinanase/levansucrase/invertase"/>
    <property type="match status" value="1"/>
</dbReference>
<evidence type="ECO:0000256" key="1">
    <source>
        <dbReference type="ARBA" id="ARBA00009902"/>
    </source>
</evidence>
<evidence type="ECO:0000313" key="6">
    <source>
        <dbReference type="EMBL" id="MFC0531390.1"/>
    </source>
</evidence>
<sequence length="465" mass="50208">MSLAPDDTWLPRYHVTADRNWLNDPNGPIHVDGRYHLFFQANPAAPEWGPPHWGHVSSTDLVTWTRHPVALAPGPDPDAPDRDGCWSGCARIVDGRPTIYYTGVVGDGDERVESICRAVGSADLKEWTKDPDNPLVAGPPAPLGSGYHRDPFLWRDDDGWHLLLGSGTIGPDRHGTVLVYHSPDARSWTYGGVFFEAPRHLDGTDLGEHWECPQLLRFDDGDVLVLSAQDPHAPHPLMHAVYFVGKAAEGRFDGQLGGRLDGGDAWYAPAATVDAGGRTLIWGWIQEHLPPETQRRLPRVGALSLPRVATLTDGALTTVPAPELDRLRTGPPLAGPVTVHGHSHLLPAHDHGQLEVTARISGEAGTARWELGPGLAVAVDLDRHRFTLTTPHGHHHAGIGHRPLTEAELRIFLDGTICEVHLADQASLTARCYPPSAGRGPITALAGPAVEAAACTVWRLAGALP</sequence>
<name>A0ABV6M9L0_9ACTN</name>
<reference evidence="6 7" key="1">
    <citation type="submission" date="2024-09" db="EMBL/GenBank/DDBJ databases">
        <authorList>
            <person name="Sun Q."/>
            <person name="Mori K."/>
        </authorList>
    </citation>
    <scope>NUCLEOTIDE SEQUENCE [LARGE SCALE GENOMIC DNA]</scope>
    <source>
        <strain evidence="6 7">TBRC 3947</strain>
    </source>
</reference>
<dbReference type="Pfam" id="PF00251">
    <property type="entry name" value="Glyco_hydro_32N"/>
    <property type="match status" value="1"/>
</dbReference>
<proteinExistence type="inferred from homology"/>
<dbReference type="InterPro" id="IPR013320">
    <property type="entry name" value="ConA-like_dom_sf"/>
</dbReference>
<keyword evidence="3 6" id="KW-0378">Hydrolase</keyword>
<keyword evidence="4" id="KW-0326">Glycosidase</keyword>